<dbReference type="SUPFAM" id="SSF56300">
    <property type="entry name" value="Metallo-dependent phosphatases"/>
    <property type="match status" value="1"/>
</dbReference>
<evidence type="ECO:0000313" key="2">
    <source>
        <dbReference type="EMBL" id="QOW20546.1"/>
    </source>
</evidence>
<proteinExistence type="predicted"/>
<dbReference type="GO" id="GO:0016874">
    <property type="term" value="F:ligase activity"/>
    <property type="evidence" value="ECO:0007669"/>
    <property type="project" value="UniProtKB-KW"/>
</dbReference>
<dbReference type="GO" id="GO:0004519">
    <property type="term" value="F:endonuclease activity"/>
    <property type="evidence" value="ECO:0007669"/>
    <property type="project" value="UniProtKB-KW"/>
</dbReference>
<dbReference type="PANTHER" id="PTHR39323:SF1">
    <property type="entry name" value="BLR1149 PROTEIN"/>
    <property type="match status" value="1"/>
</dbReference>
<dbReference type="InterPro" id="IPR024173">
    <property type="entry name" value="Pesterase_MJ0037-like"/>
</dbReference>
<keyword evidence="2" id="KW-0378">Hydrolase</keyword>
<dbReference type="InterPro" id="IPR004843">
    <property type="entry name" value="Calcineurin-like_PHP"/>
</dbReference>
<dbReference type="NCBIfam" id="TIGR04123">
    <property type="entry name" value="P_estr_lig_assc"/>
    <property type="match status" value="1"/>
</dbReference>
<feature type="domain" description="Calcineurin-like phosphoesterase" evidence="1">
    <location>
        <begin position="30"/>
        <end position="141"/>
    </location>
</feature>
<dbReference type="EC" id="3.1.-.-" evidence="2"/>
<dbReference type="PIRSF" id="PIRSF000887">
    <property type="entry name" value="Pesterase_MJ0037"/>
    <property type="match status" value="1"/>
</dbReference>
<reference evidence="2 3" key="1">
    <citation type="submission" date="2020-10" db="EMBL/GenBank/DDBJ databases">
        <title>complete genome sequencing of Lysobacter sp. H21R20.</title>
        <authorList>
            <person name="Bae J.-W."/>
            <person name="Lee S.-Y."/>
        </authorList>
    </citation>
    <scope>NUCLEOTIDE SEQUENCE [LARGE SCALE GENOMIC DNA]</scope>
    <source>
        <strain evidence="2 3">H21R20</strain>
    </source>
</reference>
<evidence type="ECO:0000259" key="1">
    <source>
        <dbReference type="Pfam" id="PF00149"/>
    </source>
</evidence>
<keyword evidence="3" id="KW-1185">Reference proteome</keyword>
<dbReference type="InterPro" id="IPR026336">
    <property type="entry name" value="PdeM-like"/>
</dbReference>
<dbReference type="GO" id="GO:0016787">
    <property type="term" value="F:hydrolase activity"/>
    <property type="evidence" value="ECO:0007669"/>
    <property type="project" value="UniProtKB-KW"/>
</dbReference>
<dbReference type="Proteomes" id="UP000594059">
    <property type="component" value="Chromosome"/>
</dbReference>
<dbReference type="AlphaFoldDB" id="A0A7S6UHS0"/>
<dbReference type="KEGG" id="lcic:INQ41_05925"/>
<evidence type="ECO:0000313" key="3">
    <source>
        <dbReference type="Proteomes" id="UP000594059"/>
    </source>
</evidence>
<accession>A0A7S6UHS0</accession>
<gene>
    <name evidence="2" type="primary">pdeM</name>
    <name evidence="2" type="ORF">INQ41_05925</name>
</gene>
<keyword evidence="2" id="KW-0255">Endonuclease</keyword>
<dbReference type="InterPro" id="IPR029052">
    <property type="entry name" value="Metallo-depent_PP-like"/>
</dbReference>
<protein>
    <submittedName>
        <fullName evidence="2">Ligase-associated DNA damage response endonuclease PdeM</fullName>
        <ecNumber evidence="2">3.1.-.-</ecNumber>
    </submittedName>
</protein>
<keyword evidence="2" id="KW-0436">Ligase</keyword>
<keyword evidence="2" id="KW-0540">Nuclease</keyword>
<dbReference type="Gene3D" id="3.60.21.10">
    <property type="match status" value="1"/>
</dbReference>
<dbReference type="Pfam" id="PF00149">
    <property type="entry name" value="Metallophos"/>
    <property type="match status" value="1"/>
</dbReference>
<dbReference type="PANTHER" id="PTHR39323">
    <property type="entry name" value="BLR1149 PROTEIN"/>
    <property type="match status" value="1"/>
</dbReference>
<sequence length="213" mass="23014">MPGMLEREVAGEALHFHADRAVFWPSRKRLLIADLHLGKGDVMRAAGIPVPTGGTAHDLARLDTLLRATGAAELWVLGDFLHGRRSVAVESAWRALLAGHPLVGVSVVGGNHDRALVPDALGVELLPEDVCDGPFRFRHHPRAPRDDAQGYVLCGHLHPVVSLPGLPGRYPAFVLAPDQMVLPAFSAFTGGMRVEDPDQRWIACAKGLLVENF</sequence>
<dbReference type="RefSeq" id="WP_193986985.1">
    <property type="nucleotide sequence ID" value="NZ_CP063656.1"/>
</dbReference>
<dbReference type="EMBL" id="CP063656">
    <property type="protein sequence ID" value="QOW20546.1"/>
    <property type="molecule type" value="Genomic_DNA"/>
</dbReference>
<name>A0A7S6UHS0_9GAMM</name>
<organism evidence="2 3">
    <name type="scientific">Novilysobacter ciconiae</name>
    <dbReference type="NCBI Taxonomy" id="2781022"/>
    <lineage>
        <taxon>Bacteria</taxon>
        <taxon>Pseudomonadati</taxon>
        <taxon>Pseudomonadota</taxon>
        <taxon>Gammaproteobacteria</taxon>
        <taxon>Lysobacterales</taxon>
        <taxon>Lysobacteraceae</taxon>
        <taxon>Novilysobacter</taxon>
    </lineage>
</organism>